<dbReference type="Pfam" id="PF08220">
    <property type="entry name" value="HTH_DeoR"/>
    <property type="match status" value="1"/>
</dbReference>
<evidence type="ECO:0000256" key="1">
    <source>
        <dbReference type="ARBA" id="ARBA00021390"/>
    </source>
</evidence>
<dbReference type="SMART" id="SM00420">
    <property type="entry name" value="HTH_DEOR"/>
    <property type="match status" value="1"/>
</dbReference>
<dbReference type="InterPro" id="IPR037171">
    <property type="entry name" value="NagB/RpiA_transferase-like"/>
</dbReference>
<dbReference type="Gene3D" id="1.10.10.10">
    <property type="entry name" value="Winged helix-like DNA-binding domain superfamily/Winged helix DNA-binding domain"/>
    <property type="match status" value="1"/>
</dbReference>
<reference evidence="7 8" key="1">
    <citation type="submission" date="2016-10" db="EMBL/GenBank/DDBJ databases">
        <authorList>
            <person name="de Groot N.N."/>
        </authorList>
    </citation>
    <scope>NUCLEOTIDE SEQUENCE [LARGE SCALE GENOMIC DNA]</scope>
    <source>
        <strain evidence="7 8">CGMCC 4.6945</strain>
    </source>
</reference>
<dbReference type="PROSITE" id="PS51000">
    <property type="entry name" value="HTH_DEOR_2"/>
    <property type="match status" value="1"/>
</dbReference>
<keyword evidence="3" id="KW-0805">Transcription regulation</keyword>
<dbReference type="PRINTS" id="PR00037">
    <property type="entry name" value="HTHLACR"/>
</dbReference>
<dbReference type="InterPro" id="IPR036388">
    <property type="entry name" value="WH-like_DNA-bd_sf"/>
</dbReference>
<evidence type="ECO:0000313" key="8">
    <source>
        <dbReference type="Proteomes" id="UP000199012"/>
    </source>
</evidence>
<dbReference type="GO" id="GO:0003700">
    <property type="term" value="F:DNA-binding transcription factor activity"/>
    <property type="evidence" value="ECO:0007669"/>
    <property type="project" value="InterPro"/>
</dbReference>
<evidence type="ECO:0000313" key="7">
    <source>
        <dbReference type="EMBL" id="SFB03386.1"/>
    </source>
</evidence>
<dbReference type="SUPFAM" id="SSF46785">
    <property type="entry name" value="Winged helix' DNA-binding domain"/>
    <property type="match status" value="1"/>
</dbReference>
<dbReference type="InterPro" id="IPR014036">
    <property type="entry name" value="DeoR-like_C"/>
</dbReference>
<keyword evidence="8" id="KW-1185">Reference proteome</keyword>
<dbReference type="SMART" id="SM01134">
    <property type="entry name" value="DeoRC"/>
    <property type="match status" value="1"/>
</dbReference>
<comment type="function">
    <text evidence="5">Repressor of the lactose catabolism operon. Galactose-6-phosphate is the inducer.</text>
</comment>
<evidence type="ECO:0000256" key="3">
    <source>
        <dbReference type="ARBA" id="ARBA00023015"/>
    </source>
</evidence>
<feature type="domain" description="HTH deoR-type" evidence="6">
    <location>
        <begin position="3"/>
        <end position="58"/>
    </location>
</feature>
<dbReference type="PANTHER" id="PTHR30363">
    <property type="entry name" value="HTH-TYPE TRANSCRIPTIONAL REGULATOR SRLR-RELATED"/>
    <property type="match status" value="1"/>
</dbReference>
<gene>
    <name evidence="7" type="ORF">SAMN05421867_105232</name>
</gene>
<dbReference type="InterPro" id="IPR050313">
    <property type="entry name" value="Carb_Metab_HTH_regulators"/>
</dbReference>
<dbReference type="PANTHER" id="PTHR30363:SF4">
    <property type="entry name" value="GLYCEROL-3-PHOSPHATE REGULON REPRESSOR"/>
    <property type="match status" value="1"/>
</dbReference>
<proteinExistence type="predicted"/>
<accession>A0A1I0XSH0</accession>
<evidence type="ECO:0000256" key="5">
    <source>
        <dbReference type="ARBA" id="ARBA00024937"/>
    </source>
</evidence>
<dbReference type="RefSeq" id="WP_090032037.1">
    <property type="nucleotide sequence ID" value="NZ_BONM01000025.1"/>
</dbReference>
<evidence type="ECO:0000259" key="6">
    <source>
        <dbReference type="PROSITE" id="PS51000"/>
    </source>
</evidence>
<dbReference type="Pfam" id="PF00455">
    <property type="entry name" value="DeoRC"/>
    <property type="match status" value="1"/>
</dbReference>
<dbReference type="Proteomes" id="UP000199012">
    <property type="component" value="Unassembled WGS sequence"/>
</dbReference>
<evidence type="ECO:0000256" key="2">
    <source>
        <dbReference type="ARBA" id="ARBA00022491"/>
    </source>
</evidence>
<dbReference type="AlphaFoldDB" id="A0A1I0XSH0"/>
<dbReference type="EMBL" id="FOKA01000005">
    <property type="protein sequence ID" value="SFB03386.1"/>
    <property type="molecule type" value="Genomic_DNA"/>
</dbReference>
<keyword evidence="2" id="KW-0678">Repressor</keyword>
<dbReference type="SUPFAM" id="SSF100950">
    <property type="entry name" value="NagB/RpiA/CoA transferase-like"/>
    <property type="match status" value="1"/>
</dbReference>
<dbReference type="OrthoDB" id="7688673at2"/>
<evidence type="ECO:0000256" key="4">
    <source>
        <dbReference type="ARBA" id="ARBA00023163"/>
    </source>
</evidence>
<sequence>MYAPERHQQILAWARQRGRVDVTSLAAELDVTAETVRRDLTALERHGLVRRVHGGAIPVERLGIEPGIADRERVLSGEKERIAKTALEELPEGGAVILDAGTTTVRLAEMLPTDRELTVVTHALPVATVLATRPGITLHLVGGTVRGRTLAAVGTWAERALQDIHADVAILGTNGLSVEHGVTTPDLAEAAVKRMLVQAARRTVVLADHTKIGRSEFARVAALSEVDTVVTDDGVDGDLVDEIEAAGPRVVRA</sequence>
<dbReference type="Gene3D" id="3.40.50.1360">
    <property type="match status" value="1"/>
</dbReference>
<protein>
    <recommendedName>
        <fullName evidence="1">Lactose phosphotransferase system repressor</fullName>
    </recommendedName>
</protein>
<dbReference type="STRING" id="988821.SAMN05421867_105232"/>
<dbReference type="InterPro" id="IPR036390">
    <property type="entry name" value="WH_DNA-bd_sf"/>
</dbReference>
<dbReference type="InterPro" id="IPR001034">
    <property type="entry name" value="DeoR_HTH"/>
</dbReference>
<organism evidence="7 8">
    <name type="scientific">Cellulomonas marina</name>
    <dbReference type="NCBI Taxonomy" id="988821"/>
    <lineage>
        <taxon>Bacteria</taxon>
        <taxon>Bacillati</taxon>
        <taxon>Actinomycetota</taxon>
        <taxon>Actinomycetes</taxon>
        <taxon>Micrococcales</taxon>
        <taxon>Cellulomonadaceae</taxon>
        <taxon>Cellulomonas</taxon>
    </lineage>
</organism>
<name>A0A1I0XSH0_9CELL</name>
<keyword evidence="4" id="KW-0804">Transcription</keyword>